<evidence type="ECO:0000256" key="1">
    <source>
        <dbReference type="ARBA" id="ARBA00022532"/>
    </source>
</evidence>
<gene>
    <name evidence="3" type="ORF">RFM42_19030</name>
</gene>
<dbReference type="Pfam" id="PF13549">
    <property type="entry name" value="ATP-grasp_5"/>
    <property type="match status" value="1"/>
</dbReference>
<reference evidence="3 4" key="1">
    <citation type="submission" date="2023-08" db="EMBL/GenBank/DDBJ databases">
        <title>Implementing the SeqCode for naming new Mesorhizobium species isolated from Vachellia karroo root nodules.</title>
        <authorList>
            <person name="Van Lill M."/>
        </authorList>
    </citation>
    <scope>NUCLEOTIDE SEQUENCE [LARGE SCALE GENOMIC DNA]</scope>
    <source>
        <strain evidence="3 4">VK25D</strain>
    </source>
</reference>
<dbReference type="GO" id="GO:0016874">
    <property type="term" value="F:ligase activity"/>
    <property type="evidence" value="ECO:0007669"/>
    <property type="project" value="UniProtKB-KW"/>
</dbReference>
<dbReference type="Pfam" id="PF13380">
    <property type="entry name" value="CoA_binding_2"/>
    <property type="match status" value="1"/>
</dbReference>
<dbReference type="SUPFAM" id="SSF52210">
    <property type="entry name" value="Succinyl-CoA synthetase domains"/>
    <property type="match status" value="2"/>
</dbReference>
<dbReference type="Proteomes" id="UP001285154">
    <property type="component" value="Unassembled WGS sequence"/>
</dbReference>
<dbReference type="InterPro" id="IPR016102">
    <property type="entry name" value="Succinyl-CoA_synth-like"/>
</dbReference>
<dbReference type="SUPFAM" id="SSF51735">
    <property type="entry name" value="NAD(P)-binding Rossmann-fold domains"/>
    <property type="match status" value="1"/>
</dbReference>
<proteinExistence type="predicted"/>
<dbReference type="InterPro" id="IPR003781">
    <property type="entry name" value="CoA-bd"/>
</dbReference>
<name>A0ABU5A5W3_9HYPH</name>
<dbReference type="Gene3D" id="3.40.50.720">
    <property type="entry name" value="NAD(P)-binding Rossmann-like Domain"/>
    <property type="match status" value="1"/>
</dbReference>
<dbReference type="PANTHER" id="PTHR42793:SF4">
    <property type="entry name" value="BLL6376 PROTEIN"/>
    <property type="match status" value="1"/>
</dbReference>
<protein>
    <submittedName>
        <fullName evidence="3">Acetate--CoA ligase family protein</fullName>
    </submittedName>
</protein>
<evidence type="ECO:0000313" key="4">
    <source>
        <dbReference type="Proteomes" id="UP001285154"/>
    </source>
</evidence>
<dbReference type="Pfam" id="PF13607">
    <property type="entry name" value="Succ_CoA_lig"/>
    <property type="match status" value="1"/>
</dbReference>
<evidence type="ECO:0000259" key="2">
    <source>
        <dbReference type="SMART" id="SM00881"/>
    </source>
</evidence>
<comment type="caution">
    <text evidence="3">The sequence shown here is derived from an EMBL/GenBank/DDBJ whole genome shotgun (WGS) entry which is preliminary data.</text>
</comment>
<sequence>MQTSATSPTAPRISPALRRNFQRLLAPATMAFIGGTQAERTLTTLRAQDFHGEVYAVHPKRKEIAGYTCVPRIQDLPIQPDAVFLAVNAEASITALDDLRKMDAGGAVCYASGFSEIGEAGADRNRRFIEAAGDMAVVGPNCYGLVNYVNHGSIWPGLYPKLKQKRGAAVVSQSGNVTGHFVSNDRSVPFSYLISAGNQAVLGFEDYIDFLVDDPNVTCLGLFMEGIRNVASFSQACLRAQAKSLPVIVCRSGRSELGAAMAASHTSSLAGQNEYYDALFDRLGVIRTDTVPQFLEMLKLASLAEPLAGPRITVYSSSGGDNGLAADYCSFAGLQLPQPSAAQIGVIKPMLPQFGHVSNPLDFTAGYWGNEALLTPMFTTMLSGECDAGMLVIDYPPEGSPRETSAQEAMDRALAAAGKATGKPVFHASVNTGGITSAASEEMIAQGIVPLQGLHDAAEVISKWAGHCARVRGDATADPGSLVAKVPYPAKPLSGAARTVNEAESKRRLAARGLPIPQGSVLSLTEIADLPDRFKEPMVLKVLHDDLPHKTEVGGVALKLGGRDEALNAARQIVANVARHAPSVRLEKFLLEPMQAPPLAELIVGVKRDPLFGMVLVIGAGGILVELLKDATPLLLPVSRADVEAALRGLKCFALLNGFRGRPAANLEPVIDAIMSIAAYAGDNLDTLSELDVNPLMVSENGAIAVDALIVEVPGESNASASSGPQARQFVDATS</sequence>
<keyword evidence="3" id="KW-0436">Ligase</keyword>
<feature type="domain" description="CoA-binding" evidence="2">
    <location>
        <begin position="24"/>
        <end position="114"/>
    </location>
</feature>
<keyword evidence="1" id="KW-0816">Tricarboxylic acid cycle</keyword>
<dbReference type="Gene3D" id="3.30.470.20">
    <property type="entry name" value="ATP-grasp fold, B domain"/>
    <property type="match status" value="1"/>
</dbReference>
<organism evidence="3 4">
    <name type="scientific">Mesorhizobium vachelliae</name>
    <dbReference type="NCBI Taxonomy" id="3072309"/>
    <lineage>
        <taxon>Bacteria</taxon>
        <taxon>Pseudomonadati</taxon>
        <taxon>Pseudomonadota</taxon>
        <taxon>Alphaproteobacteria</taxon>
        <taxon>Hyphomicrobiales</taxon>
        <taxon>Phyllobacteriaceae</taxon>
        <taxon>Mesorhizobium</taxon>
    </lineage>
</organism>
<keyword evidence="4" id="KW-1185">Reference proteome</keyword>
<dbReference type="InterPro" id="IPR013815">
    <property type="entry name" value="ATP_grasp_subdomain_1"/>
</dbReference>
<dbReference type="Gene3D" id="3.40.50.261">
    <property type="entry name" value="Succinyl-CoA synthetase domains"/>
    <property type="match status" value="2"/>
</dbReference>
<dbReference type="EMBL" id="JAVIIQ010000007">
    <property type="protein sequence ID" value="MDX8533091.1"/>
    <property type="molecule type" value="Genomic_DNA"/>
</dbReference>
<dbReference type="PANTHER" id="PTHR42793">
    <property type="entry name" value="COA BINDING DOMAIN CONTAINING PROTEIN"/>
    <property type="match status" value="1"/>
</dbReference>
<dbReference type="InterPro" id="IPR032875">
    <property type="entry name" value="Succ_CoA_lig_flav_dom"/>
</dbReference>
<dbReference type="RefSeq" id="WP_320249751.1">
    <property type="nucleotide sequence ID" value="NZ_JAVIIQ010000007.1"/>
</dbReference>
<dbReference type="InterPro" id="IPR036291">
    <property type="entry name" value="NAD(P)-bd_dom_sf"/>
</dbReference>
<evidence type="ECO:0000313" key="3">
    <source>
        <dbReference type="EMBL" id="MDX8533091.1"/>
    </source>
</evidence>
<dbReference type="SUPFAM" id="SSF56059">
    <property type="entry name" value="Glutathione synthetase ATP-binding domain-like"/>
    <property type="match status" value="1"/>
</dbReference>
<dbReference type="Gene3D" id="3.30.1490.20">
    <property type="entry name" value="ATP-grasp fold, A domain"/>
    <property type="match status" value="1"/>
</dbReference>
<accession>A0ABU5A5W3</accession>
<dbReference type="SMART" id="SM00881">
    <property type="entry name" value="CoA_binding"/>
    <property type="match status" value="1"/>
</dbReference>